<feature type="compositionally biased region" description="Low complexity" evidence="1">
    <location>
        <begin position="60"/>
        <end position="69"/>
    </location>
</feature>
<feature type="compositionally biased region" description="Basic and acidic residues" evidence="1">
    <location>
        <begin position="127"/>
        <end position="139"/>
    </location>
</feature>
<organism evidence="2 3">
    <name type="scientific">Diplodia intermedia</name>
    <dbReference type="NCBI Taxonomy" id="856260"/>
    <lineage>
        <taxon>Eukaryota</taxon>
        <taxon>Fungi</taxon>
        <taxon>Dikarya</taxon>
        <taxon>Ascomycota</taxon>
        <taxon>Pezizomycotina</taxon>
        <taxon>Dothideomycetes</taxon>
        <taxon>Dothideomycetes incertae sedis</taxon>
        <taxon>Botryosphaeriales</taxon>
        <taxon>Botryosphaeriaceae</taxon>
        <taxon>Diplodia</taxon>
    </lineage>
</organism>
<feature type="compositionally biased region" description="Gly residues" evidence="1">
    <location>
        <begin position="479"/>
        <end position="494"/>
    </location>
</feature>
<feature type="compositionally biased region" description="Gly residues" evidence="1">
    <location>
        <begin position="367"/>
        <end position="376"/>
    </location>
</feature>
<evidence type="ECO:0000256" key="1">
    <source>
        <dbReference type="SAM" id="MobiDB-lite"/>
    </source>
</evidence>
<feature type="compositionally biased region" description="Basic and acidic residues" evidence="1">
    <location>
        <begin position="377"/>
        <end position="388"/>
    </location>
</feature>
<feature type="compositionally biased region" description="Low complexity" evidence="1">
    <location>
        <begin position="158"/>
        <end position="170"/>
    </location>
</feature>
<name>A0ABR3T8V2_9PEZI</name>
<feature type="compositionally biased region" description="Polar residues" evidence="1">
    <location>
        <begin position="210"/>
        <end position="220"/>
    </location>
</feature>
<dbReference type="Proteomes" id="UP001521184">
    <property type="component" value="Unassembled WGS sequence"/>
</dbReference>
<feature type="compositionally biased region" description="Basic and acidic residues" evidence="1">
    <location>
        <begin position="334"/>
        <end position="344"/>
    </location>
</feature>
<accession>A0ABR3T8V2</accession>
<feature type="compositionally biased region" description="Basic and acidic residues" evidence="1">
    <location>
        <begin position="20"/>
        <end position="51"/>
    </location>
</feature>
<dbReference type="EMBL" id="JAKEKT020000111">
    <property type="protein sequence ID" value="KAL1635701.1"/>
    <property type="molecule type" value="Genomic_DNA"/>
</dbReference>
<feature type="compositionally biased region" description="Basic and acidic residues" evidence="1">
    <location>
        <begin position="436"/>
        <end position="453"/>
    </location>
</feature>
<keyword evidence="3" id="KW-1185">Reference proteome</keyword>
<reference evidence="2 3" key="1">
    <citation type="journal article" date="2023" name="Plant Dis.">
        <title>First Report of Diplodia intermedia Causing Canker and Dieback Diseases on Apple Trees in Canada.</title>
        <authorList>
            <person name="Ellouze W."/>
            <person name="Ilyukhin E."/>
            <person name="Sulman M."/>
            <person name="Ali S."/>
        </authorList>
    </citation>
    <scope>NUCLEOTIDE SEQUENCE [LARGE SCALE GENOMIC DNA]</scope>
    <source>
        <strain evidence="2 3">M45-28</strain>
    </source>
</reference>
<evidence type="ECO:0000313" key="2">
    <source>
        <dbReference type="EMBL" id="KAL1635701.1"/>
    </source>
</evidence>
<protein>
    <submittedName>
        <fullName evidence="2">Uncharacterized protein</fullName>
    </submittedName>
</protein>
<comment type="caution">
    <text evidence="2">The sequence shown here is derived from an EMBL/GenBank/DDBJ whole genome shotgun (WGS) entry which is preliminary data.</text>
</comment>
<feature type="region of interest" description="Disordered" evidence="1">
    <location>
        <begin position="20"/>
        <end position="502"/>
    </location>
</feature>
<feature type="compositionally biased region" description="Low complexity" evidence="1">
    <location>
        <begin position="253"/>
        <end position="263"/>
    </location>
</feature>
<feature type="compositionally biased region" description="Polar residues" evidence="1">
    <location>
        <begin position="288"/>
        <end position="298"/>
    </location>
</feature>
<proteinExistence type="predicted"/>
<feature type="compositionally biased region" description="Basic and acidic residues" evidence="1">
    <location>
        <begin position="93"/>
        <end position="116"/>
    </location>
</feature>
<sequence>MYREAPPSDGEMLGAVVKEGWKGWQEKRKKEEAEKEATRESLGLKRAENGKGHQPRLPPAATFASSSASSRDHKSPAASGAGTTLHEYSNRTACEHENTRPDDLDDLVSKVADKLSHWGKGISERSAGAKEKKMEERQRKERKALKMSISSPRPADFSSARPSFSSSEGSVRPLLGAGKTGGSMADRMAKRDGSNFEIPFWPRGKKDKSTASSAKGSPQHTLPHGDERVTQFGDFIEPDLVSAPWNQQVTKASPFSSPHSSRSSVDRQRSDSRSSSPSAKFFGRLVPSPTSLFGTGSQIRPPRTQRRGSDDSFFGCQGISVEEENAAQHLVQHNGHDGHIESLDFRAPPTPPQGARELFGRNPPGFGQSGGGGGGGGRRDDDDDDARKRPPLATNEGAARVSPLLRDTQHRPMVSDQGVDRRSVGAELVSQRQRRNGGDHDAREPGGDDHRVSWWDPPSPQPPCRPVTSSKKGKEKASGDGGLQAGGQKTGKGSGEAEAENQTYWKDYRKKLRGTNFSRGSGWEDGKPF</sequence>
<gene>
    <name evidence="2" type="ORF">SLS58_010139</name>
</gene>
<evidence type="ECO:0000313" key="3">
    <source>
        <dbReference type="Proteomes" id="UP001521184"/>
    </source>
</evidence>